<name>A0A9P3H0B6_9FUNG</name>
<dbReference type="EMBL" id="BQFW01000001">
    <property type="protein sequence ID" value="GJJ67949.1"/>
    <property type="molecule type" value="Genomic_DNA"/>
</dbReference>
<comment type="caution">
    <text evidence="1">The sequence shown here is derived from an EMBL/GenBank/DDBJ whole genome shotgun (WGS) entry which is preliminary data.</text>
</comment>
<accession>A0A9P3H0B6</accession>
<dbReference type="AlphaFoldDB" id="A0A9P3H0B6"/>
<dbReference type="OrthoDB" id="2365485at2759"/>
<organism evidence="1 2">
    <name type="scientific">Entomortierella parvispora</name>
    <dbReference type="NCBI Taxonomy" id="205924"/>
    <lineage>
        <taxon>Eukaryota</taxon>
        <taxon>Fungi</taxon>
        <taxon>Fungi incertae sedis</taxon>
        <taxon>Mucoromycota</taxon>
        <taxon>Mortierellomycotina</taxon>
        <taxon>Mortierellomycetes</taxon>
        <taxon>Mortierellales</taxon>
        <taxon>Mortierellaceae</taxon>
        <taxon>Entomortierella</taxon>
    </lineage>
</organism>
<reference evidence="1" key="1">
    <citation type="submission" date="2021-11" db="EMBL/GenBank/DDBJ databases">
        <authorList>
            <person name="Herlambang A."/>
            <person name="Guo Y."/>
            <person name="Takashima Y."/>
            <person name="Nishizawa T."/>
        </authorList>
    </citation>
    <scope>NUCLEOTIDE SEQUENCE</scope>
    <source>
        <strain evidence="1">E1425</strain>
    </source>
</reference>
<dbReference type="Gene3D" id="3.80.10.10">
    <property type="entry name" value="Ribonuclease Inhibitor"/>
    <property type="match status" value="1"/>
</dbReference>
<dbReference type="SUPFAM" id="SSF52047">
    <property type="entry name" value="RNI-like"/>
    <property type="match status" value="1"/>
</dbReference>
<evidence type="ECO:0000313" key="2">
    <source>
        <dbReference type="Proteomes" id="UP000827284"/>
    </source>
</evidence>
<keyword evidence="2" id="KW-1185">Reference proteome</keyword>
<gene>
    <name evidence="1" type="ORF">EMPS_00295</name>
</gene>
<evidence type="ECO:0000313" key="1">
    <source>
        <dbReference type="EMBL" id="GJJ67949.1"/>
    </source>
</evidence>
<dbReference type="InterPro" id="IPR032675">
    <property type="entry name" value="LRR_dom_sf"/>
</dbReference>
<evidence type="ECO:0008006" key="3">
    <source>
        <dbReference type="Google" id="ProtNLM"/>
    </source>
</evidence>
<proteinExistence type="predicted"/>
<reference evidence="1" key="2">
    <citation type="journal article" date="2022" name="Microbiol. Resour. Announc.">
        <title>Whole-Genome Sequence of Entomortierella parvispora E1425, a Mucoromycotan Fungus Associated with Burkholderiaceae-Related Endosymbiotic Bacteria.</title>
        <authorList>
            <person name="Herlambang A."/>
            <person name="Guo Y."/>
            <person name="Takashima Y."/>
            <person name="Narisawa K."/>
            <person name="Ohta H."/>
            <person name="Nishizawa T."/>
        </authorList>
    </citation>
    <scope>NUCLEOTIDE SEQUENCE</scope>
    <source>
        <strain evidence="1">E1425</strain>
    </source>
</reference>
<dbReference type="Proteomes" id="UP000827284">
    <property type="component" value="Unassembled WGS sequence"/>
</dbReference>
<sequence>MWAIPGMGKGACRVTRLQDWIDTTTTLRCKSDHPNVQHHNQIRGVEIKWIELMDALETMSFPQKRRISDLFHDGSEEVNESKTQVTRPYLREVILDLGGECPSRFRRMLPYLTQITALDLRTTYTDSCSIIEWIHQLPNLISLRVESHSSLRIQYLPLLPPATQRPAKHGPLVLQNLVLQFVLVTEDTLEGLLSMSPNLRIFKVLEVRGPASEAGQPDPLAFCRSRSKYFQHVHQMCPLLESYHFSIYPERVDDLSSLIETMSASNVSRWQFTADNFKSSAFQGLRGTVGQTLTDLEITFDRAGDCHEQLHGFLCHAPHLLHLRAHATKFPMEYFYEVPGSNMNLMAWGHSKLICRNSDREEWVAPSGRWACKNLRTLHLRLASSENWGMNSWNGSEAYKIMHRLAGNWTRNTLAYISFVCPKIQDLQLGYDMDLSEEGGLFLLSKLDRLEKLVLCSKTTSIESIGFKDLAWLARPSRLSEPWDMIRHKKLDLELLGAAVAGGLTLVLPQRSRQATAKRRIYRAFDPNEKRRIPPFDHKESSFDDDGDVLRHLQSSPLAIHEQRARNQEKLCWPKLIQFVVVLDPIMRVQSQPGCLKFTRLVNRLRPEVDFRMVPSGGWELDP</sequence>
<protein>
    <recommendedName>
        <fullName evidence="3">F-box domain-containing protein</fullName>
    </recommendedName>
</protein>